<name>A0A2P2J3I6_RHIMU</name>
<dbReference type="EMBL" id="GGEC01007550">
    <property type="protein sequence ID" value="MBW88033.1"/>
    <property type="molecule type" value="Transcribed_RNA"/>
</dbReference>
<reference evidence="1" key="1">
    <citation type="submission" date="2018-02" db="EMBL/GenBank/DDBJ databases">
        <title>Rhizophora mucronata_Transcriptome.</title>
        <authorList>
            <person name="Meera S.P."/>
            <person name="Sreeshan A."/>
            <person name="Augustine A."/>
        </authorList>
    </citation>
    <scope>NUCLEOTIDE SEQUENCE</scope>
    <source>
        <tissue evidence="1">Leaf</tissue>
    </source>
</reference>
<accession>A0A2P2J3I6</accession>
<evidence type="ECO:0000313" key="1">
    <source>
        <dbReference type="EMBL" id="MBW88033.1"/>
    </source>
</evidence>
<proteinExistence type="predicted"/>
<dbReference type="AlphaFoldDB" id="A0A2P2J3I6"/>
<sequence>MTFTHNTCSASWLVNNGFALTKFFNFNDLSSDGLFCHVYSEFLIFEFF</sequence>
<organism evidence="1">
    <name type="scientific">Rhizophora mucronata</name>
    <name type="common">Asiatic mangrove</name>
    <dbReference type="NCBI Taxonomy" id="61149"/>
    <lineage>
        <taxon>Eukaryota</taxon>
        <taxon>Viridiplantae</taxon>
        <taxon>Streptophyta</taxon>
        <taxon>Embryophyta</taxon>
        <taxon>Tracheophyta</taxon>
        <taxon>Spermatophyta</taxon>
        <taxon>Magnoliopsida</taxon>
        <taxon>eudicotyledons</taxon>
        <taxon>Gunneridae</taxon>
        <taxon>Pentapetalae</taxon>
        <taxon>rosids</taxon>
        <taxon>fabids</taxon>
        <taxon>Malpighiales</taxon>
        <taxon>Rhizophoraceae</taxon>
        <taxon>Rhizophora</taxon>
    </lineage>
</organism>
<protein>
    <submittedName>
        <fullName evidence="1">Uncharacterized protein</fullName>
    </submittedName>
</protein>